<accession>A0ABT4CUK0</accession>
<evidence type="ECO:0000259" key="1">
    <source>
        <dbReference type="PROSITE" id="PS50943"/>
    </source>
</evidence>
<dbReference type="PROSITE" id="PS50943">
    <property type="entry name" value="HTH_CROC1"/>
    <property type="match status" value="1"/>
</dbReference>
<gene>
    <name evidence="2" type="ORF">OXH55_19395</name>
</gene>
<dbReference type="SUPFAM" id="SSF47413">
    <property type="entry name" value="lambda repressor-like DNA-binding domains"/>
    <property type="match status" value="1"/>
</dbReference>
<dbReference type="InterPro" id="IPR010982">
    <property type="entry name" value="Lambda_DNA-bd_dom_sf"/>
</dbReference>
<dbReference type="Pfam" id="PF01381">
    <property type="entry name" value="HTH_3"/>
    <property type="match status" value="1"/>
</dbReference>
<protein>
    <submittedName>
        <fullName evidence="2">Helix-turn-helix transcriptional regulator</fullName>
    </submittedName>
</protein>
<evidence type="ECO:0000313" key="3">
    <source>
        <dbReference type="Proteomes" id="UP001079657"/>
    </source>
</evidence>
<dbReference type="InterPro" id="IPR001387">
    <property type="entry name" value="Cro/C1-type_HTH"/>
</dbReference>
<keyword evidence="3" id="KW-1185">Reference proteome</keyword>
<organism evidence="2 3">
    <name type="scientific">Clostridium ganghwense</name>
    <dbReference type="NCBI Taxonomy" id="312089"/>
    <lineage>
        <taxon>Bacteria</taxon>
        <taxon>Bacillati</taxon>
        <taxon>Bacillota</taxon>
        <taxon>Clostridia</taxon>
        <taxon>Eubacteriales</taxon>
        <taxon>Clostridiaceae</taxon>
        <taxon>Clostridium</taxon>
    </lineage>
</organism>
<dbReference type="CDD" id="cd00093">
    <property type="entry name" value="HTH_XRE"/>
    <property type="match status" value="1"/>
</dbReference>
<sequence>MIDIKLNERESYTLWRRKNKVTLSEISEYVGCTASLLSQWERGLCEISEEKIRKYNEFIKAFDK</sequence>
<dbReference type="Gene3D" id="1.10.260.40">
    <property type="entry name" value="lambda repressor-like DNA-binding domains"/>
    <property type="match status" value="1"/>
</dbReference>
<reference evidence="2" key="1">
    <citation type="submission" date="2022-12" db="EMBL/GenBank/DDBJ databases">
        <authorList>
            <person name="Wang J."/>
        </authorList>
    </citation>
    <scope>NUCLEOTIDE SEQUENCE</scope>
    <source>
        <strain evidence="2">HY-42-06</strain>
    </source>
</reference>
<feature type="domain" description="HTH cro/C1-type" evidence="1">
    <location>
        <begin position="15"/>
        <end position="54"/>
    </location>
</feature>
<comment type="caution">
    <text evidence="2">The sequence shown here is derived from an EMBL/GenBank/DDBJ whole genome shotgun (WGS) entry which is preliminary data.</text>
</comment>
<name>A0ABT4CUK0_9CLOT</name>
<proteinExistence type="predicted"/>
<evidence type="ECO:0000313" key="2">
    <source>
        <dbReference type="EMBL" id="MCY6372760.1"/>
    </source>
</evidence>
<dbReference type="EMBL" id="JAPQES010000012">
    <property type="protein sequence ID" value="MCY6372760.1"/>
    <property type="molecule type" value="Genomic_DNA"/>
</dbReference>
<dbReference type="Proteomes" id="UP001079657">
    <property type="component" value="Unassembled WGS sequence"/>
</dbReference>
<dbReference type="RefSeq" id="WP_268051823.1">
    <property type="nucleotide sequence ID" value="NZ_JAPQES010000012.1"/>
</dbReference>